<evidence type="ECO:0000313" key="2">
    <source>
        <dbReference type="EnsemblPlants" id="Bo7g044960.1"/>
    </source>
</evidence>
<dbReference type="Proteomes" id="UP000032141">
    <property type="component" value="Chromosome C7"/>
</dbReference>
<dbReference type="Gramene" id="Bo7g044960.1">
    <property type="protein sequence ID" value="Bo7g044960.1"/>
    <property type="gene ID" value="Bo7g044960"/>
</dbReference>
<name>A0A0D3D5W8_BRAOL</name>
<reference evidence="2" key="2">
    <citation type="submission" date="2015-03" db="UniProtKB">
        <authorList>
            <consortium name="EnsemblPlants"/>
        </authorList>
    </citation>
    <scope>IDENTIFICATION</scope>
</reference>
<evidence type="ECO:0000256" key="1">
    <source>
        <dbReference type="SAM" id="MobiDB-lite"/>
    </source>
</evidence>
<evidence type="ECO:0000313" key="3">
    <source>
        <dbReference type="Proteomes" id="UP000032141"/>
    </source>
</evidence>
<accession>A0A0D3D5W8</accession>
<feature type="compositionally biased region" description="Basic and acidic residues" evidence="1">
    <location>
        <begin position="1"/>
        <end position="20"/>
    </location>
</feature>
<dbReference type="AlphaFoldDB" id="A0A0D3D5W8"/>
<protein>
    <submittedName>
        <fullName evidence="2">Uncharacterized protein</fullName>
    </submittedName>
</protein>
<proteinExistence type="predicted"/>
<feature type="compositionally biased region" description="Basic and acidic residues" evidence="1">
    <location>
        <begin position="75"/>
        <end position="88"/>
    </location>
</feature>
<keyword evidence="3" id="KW-1185">Reference proteome</keyword>
<dbReference type="EnsemblPlants" id="Bo7g044960.1">
    <property type="protein sequence ID" value="Bo7g044960.1"/>
    <property type="gene ID" value="Bo7g044960"/>
</dbReference>
<dbReference type="HOGENOM" id="CLU_184002_0_0_1"/>
<sequence>MGRMKQQPERKAVLRKDQKWCELSTPKNESTSKRRKCVDGSHSASSQVNENDAVDDDGTNRPPGVKTARARGKKPLVEGKDLSDFHTI</sequence>
<organism evidence="2 3">
    <name type="scientific">Brassica oleracea var. oleracea</name>
    <dbReference type="NCBI Taxonomy" id="109376"/>
    <lineage>
        <taxon>Eukaryota</taxon>
        <taxon>Viridiplantae</taxon>
        <taxon>Streptophyta</taxon>
        <taxon>Embryophyta</taxon>
        <taxon>Tracheophyta</taxon>
        <taxon>Spermatophyta</taxon>
        <taxon>Magnoliopsida</taxon>
        <taxon>eudicotyledons</taxon>
        <taxon>Gunneridae</taxon>
        <taxon>Pentapetalae</taxon>
        <taxon>rosids</taxon>
        <taxon>malvids</taxon>
        <taxon>Brassicales</taxon>
        <taxon>Brassicaceae</taxon>
        <taxon>Brassiceae</taxon>
        <taxon>Brassica</taxon>
    </lineage>
</organism>
<reference evidence="2 3" key="1">
    <citation type="journal article" date="2014" name="Genome Biol.">
        <title>Transcriptome and methylome profiling reveals relics of genome dominance in the mesopolyploid Brassica oleracea.</title>
        <authorList>
            <person name="Parkin I.A."/>
            <person name="Koh C."/>
            <person name="Tang H."/>
            <person name="Robinson S.J."/>
            <person name="Kagale S."/>
            <person name="Clarke W.E."/>
            <person name="Town C.D."/>
            <person name="Nixon J."/>
            <person name="Krishnakumar V."/>
            <person name="Bidwell S.L."/>
            <person name="Denoeud F."/>
            <person name="Belcram H."/>
            <person name="Links M.G."/>
            <person name="Just J."/>
            <person name="Clarke C."/>
            <person name="Bender T."/>
            <person name="Huebert T."/>
            <person name="Mason A.S."/>
            <person name="Pires J.C."/>
            <person name="Barker G."/>
            <person name="Moore J."/>
            <person name="Walley P.G."/>
            <person name="Manoli S."/>
            <person name="Batley J."/>
            <person name="Edwards D."/>
            <person name="Nelson M.N."/>
            <person name="Wang X."/>
            <person name="Paterson A.H."/>
            <person name="King G."/>
            <person name="Bancroft I."/>
            <person name="Chalhoub B."/>
            <person name="Sharpe A.G."/>
        </authorList>
    </citation>
    <scope>NUCLEOTIDE SEQUENCE</scope>
    <source>
        <strain evidence="2 3">cv. TO1000</strain>
    </source>
</reference>
<feature type="region of interest" description="Disordered" evidence="1">
    <location>
        <begin position="1"/>
        <end position="88"/>
    </location>
</feature>